<dbReference type="Proteomes" id="UP000184111">
    <property type="component" value="Unassembled WGS sequence"/>
</dbReference>
<accession>A0A1M7DW04</accession>
<dbReference type="RefSeq" id="WP_073497244.1">
    <property type="nucleotide sequence ID" value="NZ_FRBI01000006.1"/>
</dbReference>
<dbReference type="OrthoDB" id="9942285at2"/>
<reference evidence="2 3" key="1">
    <citation type="submission" date="2016-11" db="EMBL/GenBank/DDBJ databases">
        <authorList>
            <person name="Jaros S."/>
            <person name="Januszkiewicz K."/>
            <person name="Wedrychowicz H."/>
        </authorList>
    </citation>
    <scope>NUCLEOTIDE SEQUENCE [LARGE SCALE GENOMIC DNA]</scope>
    <source>
        <strain evidence="2 3">CGMCC 4.2025</strain>
    </source>
</reference>
<evidence type="ECO:0000313" key="2">
    <source>
        <dbReference type="EMBL" id="SHL83369.1"/>
    </source>
</evidence>
<dbReference type="EMBL" id="FRBI01000006">
    <property type="protein sequence ID" value="SHL83369.1"/>
    <property type="molecule type" value="Genomic_DNA"/>
</dbReference>
<organism evidence="2 3">
    <name type="scientific">Actinacidiphila paucisporea</name>
    <dbReference type="NCBI Taxonomy" id="310782"/>
    <lineage>
        <taxon>Bacteria</taxon>
        <taxon>Bacillati</taxon>
        <taxon>Actinomycetota</taxon>
        <taxon>Actinomycetes</taxon>
        <taxon>Kitasatosporales</taxon>
        <taxon>Streptomycetaceae</taxon>
        <taxon>Actinacidiphila</taxon>
    </lineage>
</organism>
<gene>
    <name evidence="2" type="ORF">SAMN05216499_106194</name>
</gene>
<feature type="region of interest" description="Disordered" evidence="1">
    <location>
        <begin position="1"/>
        <end position="59"/>
    </location>
</feature>
<feature type="compositionally biased region" description="Low complexity" evidence="1">
    <location>
        <begin position="1"/>
        <end position="10"/>
    </location>
</feature>
<proteinExistence type="predicted"/>
<dbReference type="AlphaFoldDB" id="A0A1M7DW04"/>
<sequence length="59" mass="6963">MAKNRNQNPNRRPEQHQDQQRNSGMEPQEQERGHQAEERMMPTAGQAPRGKQQKRFGHN</sequence>
<name>A0A1M7DW04_9ACTN</name>
<evidence type="ECO:0000313" key="3">
    <source>
        <dbReference type="Proteomes" id="UP000184111"/>
    </source>
</evidence>
<evidence type="ECO:0000256" key="1">
    <source>
        <dbReference type="SAM" id="MobiDB-lite"/>
    </source>
</evidence>
<feature type="compositionally biased region" description="Basic and acidic residues" evidence="1">
    <location>
        <begin position="29"/>
        <end position="40"/>
    </location>
</feature>
<protein>
    <submittedName>
        <fullName evidence="2">Uncharacterized protein</fullName>
    </submittedName>
</protein>
<keyword evidence="3" id="KW-1185">Reference proteome</keyword>